<reference evidence="6 7" key="1">
    <citation type="submission" date="2016-03" db="EMBL/GenBank/DDBJ databases">
        <title>Deep-sea bacteria in the southern Pacific.</title>
        <authorList>
            <person name="Tang K."/>
        </authorList>
    </citation>
    <scope>NUCLEOTIDE SEQUENCE [LARGE SCALE GENOMIC DNA]</scope>
    <source>
        <strain evidence="6 7">JLT2016</strain>
    </source>
</reference>
<dbReference type="STRING" id="1229727.Ga0080559_TMP1057"/>
<name>A0A1U7D170_9RHOB</name>
<dbReference type="SUPFAM" id="SSF52833">
    <property type="entry name" value="Thioredoxin-like"/>
    <property type="match status" value="1"/>
</dbReference>
<dbReference type="Pfam" id="PF13462">
    <property type="entry name" value="Thioredoxin_4"/>
    <property type="match status" value="1"/>
</dbReference>
<dbReference type="Proteomes" id="UP000186559">
    <property type="component" value="Chromosome"/>
</dbReference>
<dbReference type="InterPro" id="IPR013766">
    <property type="entry name" value="Thioredoxin_domain"/>
</dbReference>
<dbReference type="InterPro" id="IPR036249">
    <property type="entry name" value="Thioredoxin-like_sf"/>
</dbReference>
<dbReference type="InterPro" id="IPR012336">
    <property type="entry name" value="Thioredoxin-like_fold"/>
</dbReference>
<accession>A0A1U7D170</accession>
<feature type="signal peptide" evidence="4">
    <location>
        <begin position="1"/>
        <end position="26"/>
    </location>
</feature>
<dbReference type="PROSITE" id="PS51352">
    <property type="entry name" value="THIOREDOXIN_2"/>
    <property type="match status" value="1"/>
</dbReference>
<comment type="similarity">
    <text evidence="2">Belongs to the thioredoxin family. DsbA subfamily.</text>
</comment>
<feature type="compositionally biased region" description="Low complexity" evidence="3">
    <location>
        <begin position="32"/>
        <end position="51"/>
    </location>
</feature>
<feature type="chain" id="PRO_5010532658" evidence="4">
    <location>
        <begin position="27"/>
        <end position="230"/>
    </location>
</feature>
<dbReference type="PANTHER" id="PTHR13887:SF56">
    <property type="entry name" value="THIOREDOXIN-LIKE REDUCTASE RV2466C"/>
    <property type="match status" value="1"/>
</dbReference>
<dbReference type="RefSeq" id="WP_076622400.1">
    <property type="nucleotide sequence ID" value="NZ_BMEW01000003.1"/>
</dbReference>
<evidence type="ECO:0000256" key="2">
    <source>
        <dbReference type="ARBA" id="ARBA00005791"/>
    </source>
</evidence>
<dbReference type="PANTHER" id="PTHR13887">
    <property type="entry name" value="GLUTATHIONE S-TRANSFERASE KAPPA"/>
    <property type="match status" value="1"/>
</dbReference>
<dbReference type="KEGG" id="tpro:Ga0080559_TMP1057"/>
<evidence type="ECO:0000313" key="7">
    <source>
        <dbReference type="Proteomes" id="UP000186559"/>
    </source>
</evidence>
<evidence type="ECO:0000256" key="1">
    <source>
        <dbReference type="ARBA" id="ARBA00003565"/>
    </source>
</evidence>
<evidence type="ECO:0000256" key="4">
    <source>
        <dbReference type="SAM" id="SignalP"/>
    </source>
</evidence>
<evidence type="ECO:0000313" key="6">
    <source>
        <dbReference type="EMBL" id="APX21853.1"/>
    </source>
</evidence>
<dbReference type="EMBL" id="CP014796">
    <property type="protein sequence ID" value="APX21853.1"/>
    <property type="molecule type" value="Genomic_DNA"/>
</dbReference>
<keyword evidence="7" id="KW-1185">Reference proteome</keyword>
<keyword evidence="6" id="KW-0413">Isomerase</keyword>
<dbReference type="GO" id="GO:0016853">
    <property type="term" value="F:isomerase activity"/>
    <property type="evidence" value="ECO:0007669"/>
    <property type="project" value="UniProtKB-KW"/>
</dbReference>
<gene>
    <name evidence="6" type="ORF">Ga0080559_TMP1057</name>
</gene>
<dbReference type="Gene3D" id="1.10.40.110">
    <property type="match status" value="1"/>
</dbReference>
<evidence type="ECO:0000259" key="5">
    <source>
        <dbReference type="PROSITE" id="PS51352"/>
    </source>
</evidence>
<proteinExistence type="inferred from homology"/>
<dbReference type="AlphaFoldDB" id="A0A1U7D170"/>
<keyword evidence="4" id="KW-0732">Signal</keyword>
<evidence type="ECO:0000256" key="3">
    <source>
        <dbReference type="SAM" id="MobiDB-lite"/>
    </source>
</evidence>
<feature type="region of interest" description="Disordered" evidence="3">
    <location>
        <begin position="27"/>
        <end position="61"/>
    </location>
</feature>
<organism evidence="6 7">
    <name type="scientific">Salipiger profundus</name>
    <dbReference type="NCBI Taxonomy" id="1229727"/>
    <lineage>
        <taxon>Bacteria</taxon>
        <taxon>Pseudomonadati</taxon>
        <taxon>Pseudomonadota</taxon>
        <taxon>Alphaproteobacteria</taxon>
        <taxon>Rhodobacterales</taxon>
        <taxon>Roseobacteraceae</taxon>
        <taxon>Salipiger</taxon>
    </lineage>
</organism>
<dbReference type="Gene3D" id="3.40.30.10">
    <property type="entry name" value="Glutaredoxin"/>
    <property type="match status" value="1"/>
</dbReference>
<comment type="function">
    <text evidence="1">May be required for disulfide bond formation in some proteins.</text>
</comment>
<sequence length="230" mass="25192" precursor="true">MKRILTTAALAAVLAAGGSWLLSPTAQPPMGAASAQDSTDQADTAETQDSAPTAEVTDMTLGDPDAPVEVIEYGSFTCPHCADFEENVFPQIKENYIDTGKVKFTFREAYFNKYDMWASLMARCGGEMKYFGIVEMLYGSQQDWARQSTEVAVADAIRKIGLQAGINKDQLDACMTDGEKLKSLVSWYQANVEEDGFNSTPSFVIDGELNTNMSYSDFSAILDERYEAAQ</sequence>
<dbReference type="OrthoDB" id="8478320at2"/>
<feature type="domain" description="Thioredoxin" evidence="5">
    <location>
        <begin position="24"/>
        <end position="227"/>
    </location>
</feature>
<protein>
    <submittedName>
        <fullName evidence="6">Protein-disulfide isomerase</fullName>
    </submittedName>
</protein>